<evidence type="ECO:0000313" key="8">
    <source>
        <dbReference type="EMBL" id="CAB3235391.1"/>
    </source>
</evidence>
<dbReference type="GO" id="GO:0020037">
    <property type="term" value="F:heme binding"/>
    <property type="evidence" value="ECO:0007669"/>
    <property type="project" value="InterPro"/>
</dbReference>
<dbReference type="InterPro" id="IPR050479">
    <property type="entry name" value="CYP11_CYP27_families"/>
</dbReference>
<keyword evidence="6" id="KW-0408">Iron</keyword>
<evidence type="ECO:0000256" key="4">
    <source>
        <dbReference type="ARBA" id="ARBA00022723"/>
    </source>
</evidence>
<dbReference type="Pfam" id="PF00067">
    <property type="entry name" value="p450"/>
    <property type="match status" value="1"/>
</dbReference>
<dbReference type="InterPro" id="IPR001128">
    <property type="entry name" value="Cyt_P450"/>
</dbReference>
<dbReference type="GO" id="GO:0004497">
    <property type="term" value="F:monooxygenase activity"/>
    <property type="evidence" value="ECO:0007669"/>
    <property type="project" value="UniProtKB-KW"/>
</dbReference>
<evidence type="ECO:0000256" key="1">
    <source>
        <dbReference type="ARBA" id="ARBA00001971"/>
    </source>
</evidence>
<dbReference type="PANTHER" id="PTHR24279">
    <property type="entry name" value="CYTOCHROME P450"/>
    <property type="match status" value="1"/>
</dbReference>
<keyword evidence="5" id="KW-0560">Oxidoreductase</keyword>
<keyword evidence="7" id="KW-0503">Monooxygenase</keyword>
<dbReference type="GO" id="GO:0016705">
    <property type="term" value="F:oxidoreductase activity, acting on paired donors, with incorporation or reduction of molecular oxygen"/>
    <property type="evidence" value="ECO:0007669"/>
    <property type="project" value="InterPro"/>
</dbReference>
<keyword evidence="4" id="KW-0479">Metal-binding</keyword>
<comment type="cofactor">
    <cofactor evidence="1">
        <name>heme</name>
        <dbReference type="ChEBI" id="CHEBI:30413"/>
    </cofactor>
</comment>
<dbReference type="GO" id="GO:0005506">
    <property type="term" value="F:iron ion binding"/>
    <property type="evidence" value="ECO:0007669"/>
    <property type="project" value="InterPro"/>
</dbReference>
<comment type="similarity">
    <text evidence="2">Belongs to the cytochrome P450 family.</text>
</comment>
<dbReference type="InterPro" id="IPR036396">
    <property type="entry name" value="Cyt_P450_sf"/>
</dbReference>
<dbReference type="AlphaFoldDB" id="A0A6F9DAY2"/>
<dbReference type="SUPFAM" id="SSF48264">
    <property type="entry name" value="Cytochrome P450"/>
    <property type="match status" value="1"/>
</dbReference>
<dbReference type="PANTHER" id="PTHR24279:SF120">
    <property type="entry name" value="CYTOCHROME P450"/>
    <property type="match status" value="1"/>
</dbReference>
<gene>
    <name evidence="8" type="primary">Cyp11b1-001</name>
</gene>
<evidence type="ECO:0000256" key="2">
    <source>
        <dbReference type="ARBA" id="ARBA00010617"/>
    </source>
</evidence>
<dbReference type="EMBL" id="LR784286">
    <property type="protein sequence ID" value="CAB3235391.1"/>
    <property type="molecule type" value="mRNA"/>
</dbReference>
<reference evidence="8" key="1">
    <citation type="submission" date="2020-04" db="EMBL/GenBank/DDBJ databases">
        <authorList>
            <person name="Neveu A P."/>
        </authorList>
    </citation>
    <scope>NUCLEOTIDE SEQUENCE</scope>
    <source>
        <tissue evidence="8">Whole embryo</tissue>
    </source>
</reference>
<keyword evidence="3" id="KW-0349">Heme</keyword>
<sequence length="263" mass="30406">MVEHMSKRHQELGPVYKENILPGIADVTVSCCSPADTEAMLRCDGKYPVRPQLGPLESIRKELKLYKGISEASGEEWYKVRSVVNNHFLRNRSVWSYGEKHLKVSRDFMEYIAKNLDSNNEVPDFENALKYWSLEAAGVFSLDTRLGLFDDEVNETSLELIKAMDLFFENLCKLVFGVQFWKTFETFTYKDLKNCQKEIYNAVSLHRQAVQHSSNGKETNQLQSFLNSSLLTDKYGDGRLSIWWNRNHSNEFNFSFVSPCNTP</sequence>
<organism evidence="8">
    <name type="scientific">Phallusia mammillata</name>
    <dbReference type="NCBI Taxonomy" id="59560"/>
    <lineage>
        <taxon>Eukaryota</taxon>
        <taxon>Metazoa</taxon>
        <taxon>Chordata</taxon>
        <taxon>Tunicata</taxon>
        <taxon>Ascidiacea</taxon>
        <taxon>Phlebobranchia</taxon>
        <taxon>Ascidiidae</taxon>
        <taxon>Phallusia</taxon>
    </lineage>
</organism>
<evidence type="ECO:0000256" key="3">
    <source>
        <dbReference type="ARBA" id="ARBA00022617"/>
    </source>
</evidence>
<dbReference type="GO" id="GO:0006629">
    <property type="term" value="P:lipid metabolic process"/>
    <property type="evidence" value="ECO:0007669"/>
    <property type="project" value="UniProtKB-ARBA"/>
</dbReference>
<evidence type="ECO:0000256" key="7">
    <source>
        <dbReference type="ARBA" id="ARBA00023033"/>
    </source>
</evidence>
<evidence type="ECO:0000256" key="5">
    <source>
        <dbReference type="ARBA" id="ARBA00023002"/>
    </source>
</evidence>
<proteinExistence type="evidence at transcript level"/>
<accession>A0A6F9DAY2</accession>
<dbReference type="Gene3D" id="1.10.630.10">
    <property type="entry name" value="Cytochrome P450"/>
    <property type="match status" value="1"/>
</dbReference>
<protein>
    <submittedName>
        <fullName evidence="8">Cytochrome P450 10-like</fullName>
    </submittedName>
</protein>
<evidence type="ECO:0000256" key="6">
    <source>
        <dbReference type="ARBA" id="ARBA00023004"/>
    </source>
</evidence>
<name>A0A6F9DAY2_9ASCI</name>